<name>A0ABY3MYZ3_9GAMM</name>
<evidence type="ECO:0000313" key="2">
    <source>
        <dbReference type="Proteomes" id="UP000815846"/>
    </source>
</evidence>
<dbReference type="Proteomes" id="UP000815846">
    <property type="component" value="Unassembled WGS sequence"/>
</dbReference>
<reference evidence="1 2" key="1">
    <citation type="submission" date="2019-08" db="EMBL/GenBank/DDBJ databases">
        <title>Microbe sample from Colwellia echini.</title>
        <authorList>
            <person name="Christiansen L."/>
            <person name="Pathiraja D."/>
            <person name="Schultz-Johansen M."/>
            <person name="Choi I.-G."/>
            <person name="Stougaard P."/>
        </authorList>
    </citation>
    <scope>NUCLEOTIDE SEQUENCE [LARGE SCALE GENOMIC DNA]</scope>
    <source>
        <strain evidence="1 2">A3</strain>
    </source>
</reference>
<sequence>MKISDDIHNYYEKLVMQHFEEAKFDEKYDADYIADLVCVVLNQLPTRYIRHEVDMAFYLPPSERFDMENRVKKAITKAIEFMNINQLNKS</sequence>
<accession>A0ABY3MYZ3</accession>
<dbReference type="Pfam" id="PF10719">
    <property type="entry name" value="ComFB"/>
    <property type="match status" value="1"/>
</dbReference>
<comment type="caution">
    <text evidence="1">The sequence shown here is derived from an EMBL/GenBank/DDBJ whole genome shotgun (WGS) entry which is preliminary data.</text>
</comment>
<protein>
    <submittedName>
        <fullName evidence="1">Competence protein ComFB</fullName>
    </submittedName>
</protein>
<gene>
    <name evidence="1" type="ORF">CWS31_005585</name>
</gene>
<evidence type="ECO:0000313" key="1">
    <source>
        <dbReference type="EMBL" id="TYK66424.1"/>
    </source>
</evidence>
<organism evidence="1 2">
    <name type="scientific">Colwellia echini</name>
    <dbReference type="NCBI Taxonomy" id="1982103"/>
    <lineage>
        <taxon>Bacteria</taxon>
        <taxon>Pseudomonadati</taxon>
        <taxon>Pseudomonadota</taxon>
        <taxon>Gammaproteobacteria</taxon>
        <taxon>Alteromonadales</taxon>
        <taxon>Colwelliaceae</taxon>
        <taxon>Colwellia</taxon>
    </lineage>
</organism>
<keyword evidence="2" id="KW-1185">Reference proteome</keyword>
<dbReference type="InterPro" id="IPR019657">
    <property type="entry name" value="ComFB"/>
</dbReference>
<dbReference type="EMBL" id="PJAI02000004">
    <property type="protein sequence ID" value="TYK66424.1"/>
    <property type="molecule type" value="Genomic_DNA"/>
</dbReference>
<dbReference type="RefSeq" id="WP_101345191.1">
    <property type="nucleotide sequence ID" value="NZ_PJAI02000004.1"/>
</dbReference>
<proteinExistence type="predicted"/>